<keyword evidence="9" id="KW-1185">Reference proteome</keyword>
<dbReference type="AlphaFoldDB" id="A0A1H9VUU6"/>
<accession>A0A1H9VUU6</accession>
<dbReference type="Proteomes" id="UP000199051">
    <property type="component" value="Unassembled WGS sequence"/>
</dbReference>
<keyword evidence="2" id="KW-1277">Toxin-antitoxin system</keyword>
<dbReference type="GO" id="GO:0004519">
    <property type="term" value="F:endonuclease activity"/>
    <property type="evidence" value="ECO:0007669"/>
    <property type="project" value="UniProtKB-KW"/>
</dbReference>
<sequence length="73" mass="7922">MSPALSDLSVRKVIRVLESLGFEHVRTKGSHSVYRRGDGRTVIVPMHGTVKRGTLASIVRQAGLTPAELLEAL</sequence>
<evidence type="ECO:0000256" key="7">
    <source>
        <dbReference type="ARBA" id="ARBA00023016"/>
    </source>
</evidence>
<dbReference type="SUPFAM" id="SSF54786">
    <property type="entry name" value="YcfA/nrd intein domain"/>
    <property type="match status" value="1"/>
</dbReference>
<dbReference type="STRING" id="155974.SAMN04487818_10991"/>
<proteinExistence type="inferred from homology"/>
<evidence type="ECO:0000256" key="1">
    <source>
        <dbReference type="ARBA" id="ARBA00006620"/>
    </source>
</evidence>
<reference evidence="9" key="1">
    <citation type="submission" date="2016-10" db="EMBL/GenBank/DDBJ databases">
        <authorList>
            <person name="Varghese N."/>
            <person name="Submissions S."/>
        </authorList>
    </citation>
    <scope>NUCLEOTIDE SEQUENCE [LARGE SCALE GENOMIC DNA]</scope>
    <source>
        <strain evidence="9">DSM 44260</strain>
    </source>
</reference>
<evidence type="ECO:0000256" key="3">
    <source>
        <dbReference type="ARBA" id="ARBA00022722"/>
    </source>
</evidence>
<dbReference type="EMBL" id="FOGI01000009">
    <property type="protein sequence ID" value="SES25274.1"/>
    <property type="molecule type" value="Genomic_DNA"/>
</dbReference>
<dbReference type="GO" id="GO:0016787">
    <property type="term" value="F:hydrolase activity"/>
    <property type="evidence" value="ECO:0007669"/>
    <property type="project" value="UniProtKB-KW"/>
</dbReference>
<dbReference type="Pfam" id="PF07927">
    <property type="entry name" value="HicA_toxin"/>
    <property type="match status" value="1"/>
</dbReference>
<comment type="similarity">
    <text evidence="1">Belongs to the HicA mRNA interferase family.</text>
</comment>
<dbReference type="GO" id="GO:0003729">
    <property type="term" value="F:mRNA binding"/>
    <property type="evidence" value="ECO:0007669"/>
    <property type="project" value="InterPro"/>
</dbReference>
<evidence type="ECO:0000313" key="8">
    <source>
        <dbReference type="EMBL" id="SES25274.1"/>
    </source>
</evidence>
<dbReference type="InterPro" id="IPR012933">
    <property type="entry name" value="HicA_mRNA_interferase"/>
</dbReference>
<gene>
    <name evidence="8" type="ORF">SAMN04487818_10991</name>
</gene>
<protein>
    <submittedName>
        <fullName evidence="8">Predicted RNA binding protein YcfA, dsRBD-like fold, HicA-like mRNA interferase family</fullName>
    </submittedName>
</protein>
<evidence type="ECO:0000256" key="5">
    <source>
        <dbReference type="ARBA" id="ARBA00022801"/>
    </source>
</evidence>
<dbReference type="Gene3D" id="3.30.920.30">
    <property type="entry name" value="Hypothetical protein"/>
    <property type="match status" value="1"/>
</dbReference>
<dbReference type="RefSeq" id="WP_092781439.1">
    <property type="nucleotide sequence ID" value="NZ_FOGI01000009.1"/>
</dbReference>
<keyword evidence="4" id="KW-0255">Endonuclease</keyword>
<evidence type="ECO:0000256" key="2">
    <source>
        <dbReference type="ARBA" id="ARBA00022649"/>
    </source>
</evidence>
<organism evidence="8 9">
    <name type="scientific">Actinokineospora terrae</name>
    <dbReference type="NCBI Taxonomy" id="155974"/>
    <lineage>
        <taxon>Bacteria</taxon>
        <taxon>Bacillati</taxon>
        <taxon>Actinomycetota</taxon>
        <taxon>Actinomycetes</taxon>
        <taxon>Pseudonocardiales</taxon>
        <taxon>Pseudonocardiaceae</taxon>
        <taxon>Actinokineospora</taxon>
    </lineage>
</organism>
<keyword evidence="7" id="KW-0346">Stress response</keyword>
<dbReference type="InterPro" id="IPR038570">
    <property type="entry name" value="HicA_sf"/>
</dbReference>
<keyword evidence="5" id="KW-0378">Hydrolase</keyword>
<keyword evidence="6" id="KW-0694">RNA-binding</keyword>
<keyword evidence="3" id="KW-0540">Nuclease</keyword>
<evidence type="ECO:0000313" key="9">
    <source>
        <dbReference type="Proteomes" id="UP000199051"/>
    </source>
</evidence>
<evidence type="ECO:0000256" key="4">
    <source>
        <dbReference type="ARBA" id="ARBA00022759"/>
    </source>
</evidence>
<evidence type="ECO:0000256" key="6">
    <source>
        <dbReference type="ARBA" id="ARBA00022884"/>
    </source>
</evidence>
<name>A0A1H9VUU6_9PSEU</name>